<comment type="caution">
    <text evidence="10">The sequence shown here is derived from an EMBL/GenBank/DDBJ whole genome shotgun (WGS) entry which is preliminary data.</text>
</comment>
<feature type="transmembrane region" description="Helical" evidence="8">
    <location>
        <begin position="6"/>
        <end position="22"/>
    </location>
</feature>
<keyword evidence="7 8" id="KW-0472">Membrane</keyword>
<keyword evidence="4" id="KW-0808">Transferase</keyword>
<feature type="transmembrane region" description="Helical" evidence="8">
    <location>
        <begin position="248"/>
        <end position="267"/>
    </location>
</feature>
<evidence type="ECO:0000256" key="1">
    <source>
        <dbReference type="ARBA" id="ARBA00004141"/>
    </source>
</evidence>
<dbReference type="GO" id="GO:0006629">
    <property type="term" value="P:lipid metabolic process"/>
    <property type="evidence" value="ECO:0007669"/>
    <property type="project" value="InterPro"/>
</dbReference>
<dbReference type="InterPro" id="IPR032805">
    <property type="entry name" value="Wax_synthase_dom"/>
</dbReference>
<comment type="subcellular location">
    <subcellularLocation>
        <location evidence="1">Membrane</location>
        <topology evidence="1">Multi-pass membrane protein</topology>
    </subcellularLocation>
</comment>
<accession>A0A814T0Q5</accession>
<evidence type="ECO:0000256" key="7">
    <source>
        <dbReference type="ARBA" id="ARBA00023136"/>
    </source>
</evidence>
<evidence type="ECO:0000256" key="3">
    <source>
        <dbReference type="ARBA" id="ARBA00007282"/>
    </source>
</evidence>
<reference evidence="10" key="1">
    <citation type="submission" date="2021-02" db="EMBL/GenBank/DDBJ databases">
        <authorList>
            <person name="Nowell W R."/>
        </authorList>
    </citation>
    <scope>NUCLEOTIDE SEQUENCE</scope>
</reference>
<keyword evidence="5 8" id="KW-0812">Transmembrane</keyword>
<feature type="transmembrane region" description="Helical" evidence="8">
    <location>
        <begin position="53"/>
        <end position="77"/>
    </location>
</feature>
<feature type="transmembrane region" description="Helical" evidence="8">
    <location>
        <begin position="29"/>
        <end position="47"/>
    </location>
</feature>
<dbReference type="AlphaFoldDB" id="A0A814T0Q5"/>
<name>A0A814T0Q5_9BILA</name>
<dbReference type="EMBL" id="CAJOBH010000761">
    <property type="protein sequence ID" value="CAF3815763.1"/>
    <property type="molecule type" value="Genomic_DNA"/>
</dbReference>
<evidence type="ECO:0000313" key="10">
    <source>
        <dbReference type="EMBL" id="CAF1155487.1"/>
    </source>
</evidence>
<gene>
    <name evidence="11" type="ORF">BYL167_LOCUS3800</name>
    <name evidence="10" type="ORF">CJN711_LOCUS9743</name>
    <name evidence="12" type="ORF">GIL414_LOCUS2731</name>
</gene>
<dbReference type="Pfam" id="PF13813">
    <property type="entry name" value="MBOAT_2"/>
    <property type="match status" value="1"/>
</dbReference>
<organism evidence="10 13">
    <name type="scientific">Rotaria magnacalcarata</name>
    <dbReference type="NCBI Taxonomy" id="392030"/>
    <lineage>
        <taxon>Eukaryota</taxon>
        <taxon>Metazoa</taxon>
        <taxon>Spiralia</taxon>
        <taxon>Gnathifera</taxon>
        <taxon>Rotifera</taxon>
        <taxon>Eurotatoria</taxon>
        <taxon>Bdelloidea</taxon>
        <taxon>Philodinida</taxon>
        <taxon>Philodinidae</taxon>
        <taxon>Rotaria</taxon>
    </lineage>
</organism>
<evidence type="ECO:0000313" key="12">
    <source>
        <dbReference type="EMBL" id="CAF3829860.1"/>
    </source>
</evidence>
<dbReference type="Proteomes" id="UP000681720">
    <property type="component" value="Unassembled WGS sequence"/>
</dbReference>
<dbReference type="GO" id="GO:0016020">
    <property type="term" value="C:membrane"/>
    <property type="evidence" value="ECO:0007669"/>
    <property type="project" value="UniProtKB-SubCell"/>
</dbReference>
<protein>
    <recommendedName>
        <fullName evidence="9">Wax synthase domain-containing protein</fullName>
    </recommendedName>
</protein>
<evidence type="ECO:0000313" key="13">
    <source>
        <dbReference type="Proteomes" id="UP000663855"/>
    </source>
</evidence>
<dbReference type="PANTHER" id="PTHR31595:SF57">
    <property type="entry name" value="OS04G0481900 PROTEIN"/>
    <property type="match status" value="1"/>
</dbReference>
<dbReference type="InterPro" id="IPR044851">
    <property type="entry name" value="Wax_synthase"/>
</dbReference>
<comment type="pathway">
    <text evidence="2">Secondary metabolite biosynthesis.</text>
</comment>
<feature type="domain" description="Wax synthase" evidence="9">
    <location>
        <begin position="182"/>
        <end position="256"/>
    </location>
</feature>
<evidence type="ECO:0000256" key="4">
    <source>
        <dbReference type="ARBA" id="ARBA00022679"/>
    </source>
</evidence>
<dbReference type="GO" id="GO:0008374">
    <property type="term" value="F:O-acyltransferase activity"/>
    <property type="evidence" value="ECO:0007669"/>
    <property type="project" value="InterPro"/>
</dbReference>
<dbReference type="EMBL" id="CAJOBJ010000546">
    <property type="protein sequence ID" value="CAF3829860.1"/>
    <property type="molecule type" value="Genomic_DNA"/>
</dbReference>
<proteinExistence type="inferred from homology"/>
<evidence type="ECO:0000256" key="8">
    <source>
        <dbReference type="SAM" id="Phobius"/>
    </source>
</evidence>
<evidence type="ECO:0000259" key="9">
    <source>
        <dbReference type="Pfam" id="PF13813"/>
    </source>
</evidence>
<evidence type="ECO:0000256" key="6">
    <source>
        <dbReference type="ARBA" id="ARBA00022989"/>
    </source>
</evidence>
<dbReference type="Proteomes" id="UP000663855">
    <property type="component" value="Unassembled WGS sequence"/>
</dbReference>
<sequence length="327" mass="37685">MAYFPLVMAGWLVHSVACFYLIRTIRHTLIRTILTLAPCILLTHIGCQDLTKIHFLSILTVSLYWMMSIRLIHLIVLSPNKLTAFRSFVFQILWNIFPIVSSKSIENQWPIIVDFISVGMKVTVNHWLYEWLLSCEPNDSYARIAMFYFALLTTSYMTDIQTGFIRLITRDEYTLESFTNFPLFSRSLRDFWGRRYNRLVGTVLKESLLQPLNLYISSREIMALITFIVSGLLHVHIVIVVFNDVSSALSTFAFFIVNSIACGIEAYMKIQLPQPLGSLVTHLFLLLTAPMCIGIYTREVAYFPVNVPPLYDNKWIPKFSIPSVCPK</sequence>
<evidence type="ECO:0000256" key="2">
    <source>
        <dbReference type="ARBA" id="ARBA00005179"/>
    </source>
</evidence>
<evidence type="ECO:0000256" key="5">
    <source>
        <dbReference type="ARBA" id="ARBA00022692"/>
    </source>
</evidence>
<feature type="transmembrane region" description="Helical" evidence="8">
    <location>
        <begin position="279"/>
        <end position="297"/>
    </location>
</feature>
<evidence type="ECO:0000313" key="11">
    <source>
        <dbReference type="EMBL" id="CAF3815763.1"/>
    </source>
</evidence>
<dbReference type="EMBL" id="CAJNOV010003857">
    <property type="protein sequence ID" value="CAF1155487.1"/>
    <property type="molecule type" value="Genomic_DNA"/>
</dbReference>
<dbReference type="PANTHER" id="PTHR31595">
    <property type="entry name" value="LONG-CHAIN-ALCOHOL O-FATTY-ACYLTRANSFERASE 3-RELATED"/>
    <property type="match status" value="1"/>
</dbReference>
<feature type="transmembrane region" description="Helical" evidence="8">
    <location>
        <begin position="221"/>
        <end position="242"/>
    </location>
</feature>
<comment type="similarity">
    <text evidence="3">Belongs to the wax synthase family.</text>
</comment>
<dbReference type="Proteomes" id="UP000681967">
    <property type="component" value="Unassembled WGS sequence"/>
</dbReference>
<keyword evidence="6 8" id="KW-1133">Transmembrane helix</keyword>